<organism evidence="2 3">
    <name type="scientific">Saitozyma podzolica</name>
    <dbReference type="NCBI Taxonomy" id="1890683"/>
    <lineage>
        <taxon>Eukaryota</taxon>
        <taxon>Fungi</taxon>
        <taxon>Dikarya</taxon>
        <taxon>Basidiomycota</taxon>
        <taxon>Agaricomycotina</taxon>
        <taxon>Tremellomycetes</taxon>
        <taxon>Tremellales</taxon>
        <taxon>Trimorphomycetaceae</taxon>
        <taxon>Saitozyma</taxon>
    </lineage>
</organism>
<feature type="compositionally biased region" description="Low complexity" evidence="1">
    <location>
        <begin position="115"/>
        <end position="129"/>
    </location>
</feature>
<name>A0A427YF44_9TREE</name>
<evidence type="ECO:0000313" key="3">
    <source>
        <dbReference type="Proteomes" id="UP000279259"/>
    </source>
</evidence>
<sequence>MADLNAWIKDHTQCRRVRLSKFMDGRPVSCADLLDAQECDICQPGRAAGTSLTPSNKPTTTPPAPPPLSSKPRSSSSSYSSLTSLASSISSYTSGISATTRDMADFKFKPNQDFSGSDSSTSFSRESSSAADQVNHTQAVVEHFRQWDTSHTTAGCPSAGDTEPCGLDLKKKWKSQFRFRRCLVLCYTCLLPMSDGGFHRDDRDNSDSRNCKYEDILLEALP</sequence>
<gene>
    <name evidence="2" type="ORF">EHS25_001791</name>
</gene>
<feature type="compositionally biased region" description="Low complexity" evidence="1">
    <location>
        <begin position="50"/>
        <end position="59"/>
    </location>
</feature>
<dbReference type="Proteomes" id="UP000279259">
    <property type="component" value="Unassembled WGS sequence"/>
</dbReference>
<evidence type="ECO:0000256" key="1">
    <source>
        <dbReference type="SAM" id="MobiDB-lite"/>
    </source>
</evidence>
<protein>
    <submittedName>
        <fullName evidence="2">Uncharacterized protein</fullName>
    </submittedName>
</protein>
<comment type="caution">
    <text evidence="2">The sequence shown here is derived from an EMBL/GenBank/DDBJ whole genome shotgun (WGS) entry which is preliminary data.</text>
</comment>
<feature type="region of interest" description="Disordered" evidence="1">
    <location>
        <begin position="47"/>
        <end position="77"/>
    </location>
</feature>
<dbReference type="EMBL" id="RSCD01000012">
    <property type="protein sequence ID" value="RSH89805.1"/>
    <property type="molecule type" value="Genomic_DNA"/>
</dbReference>
<feature type="compositionally biased region" description="Pro residues" evidence="1">
    <location>
        <begin position="60"/>
        <end position="69"/>
    </location>
</feature>
<accession>A0A427YF44</accession>
<dbReference type="AlphaFoldDB" id="A0A427YF44"/>
<reference evidence="2 3" key="1">
    <citation type="submission" date="2018-11" db="EMBL/GenBank/DDBJ databases">
        <title>Genome sequence of Saitozyma podzolica DSM 27192.</title>
        <authorList>
            <person name="Aliyu H."/>
            <person name="Gorte O."/>
            <person name="Ochsenreither K."/>
        </authorList>
    </citation>
    <scope>NUCLEOTIDE SEQUENCE [LARGE SCALE GENOMIC DNA]</scope>
    <source>
        <strain evidence="2 3">DSM 27192</strain>
    </source>
</reference>
<dbReference type="OrthoDB" id="2507344at2759"/>
<proteinExistence type="predicted"/>
<feature type="region of interest" description="Disordered" evidence="1">
    <location>
        <begin position="110"/>
        <end position="135"/>
    </location>
</feature>
<evidence type="ECO:0000313" key="2">
    <source>
        <dbReference type="EMBL" id="RSH89805.1"/>
    </source>
</evidence>
<keyword evidence="3" id="KW-1185">Reference proteome</keyword>